<dbReference type="EMBL" id="LAZR01032642">
    <property type="protein sequence ID" value="KKL50324.1"/>
    <property type="molecule type" value="Genomic_DNA"/>
</dbReference>
<comment type="caution">
    <text evidence="1">The sequence shown here is derived from an EMBL/GenBank/DDBJ whole genome shotgun (WGS) entry which is preliminary data.</text>
</comment>
<proteinExistence type="predicted"/>
<protein>
    <submittedName>
        <fullName evidence="1">Uncharacterized protein</fullName>
    </submittedName>
</protein>
<organism evidence="1">
    <name type="scientific">marine sediment metagenome</name>
    <dbReference type="NCBI Taxonomy" id="412755"/>
    <lineage>
        <taxon>unclassified sequences</taxon>
        <taxon>metagenomes</taxon>
        <taxon>ecological metagenomes</taxon>
    </lineage>
</organism>
<accession>A0A0F9CMF3</accession>
<dbReference type="AlphaFoldDB" id="A0A0F9CMF3"/>
<name>A0A0F9CMF3_9ZZZZ</name>
<evidence type="ECO:0000313" key="1">
    <source>
        <dbReference type="EMBL" id="KKL50324.1"/>
    </source>
</evidence>
<reference evidence="1" key="1">
    <citation type="journal article" date="2015" name="Nature">
        <title>Complex archaea that bridge the gap between prokaryotes and eukaryotes.</title>
        <authorList>
            <person name="Spang A."/>
            <person name="Saw J.H."/>
            <person name="Jorgensen S.L."/>
            <person name="Zaremba-Niedzwiedzka K."/>
            <person name="Martijn J."/>
            <person name="Lind A.E."/>
            <person name="van Eijk R."/>
            <person name="Schleper C."/>
            <person name="Guy L."/>
            <person name="Ettema T.J."/>
        </authorList>
    </citation>
    <scope>NUCLEOTIDE SEQUENCE</scope>
</reference>
<sequence>MDTFVYRIRTDGGRFICEVQQGDSWRRVCFQYGRVLNTDTPHASMGEYWESEKELCKIIESVVGTSARRVREWRTV</sequence>
<gene>
    <name evidence="1" type="ORF">LCGC14_2306610</name>
</gene>